<proteinExistence type="predicted"/>
<dbReference type="Proteomes" id="UP000190064">
    <property type="component" value="Unassembled WGS sequence"/>
</dbReference>
<organism evidence="1 2">
    <name type="scientific">Oceanospirillum linum</name>
    <dbReference type="NCBI Taxonomy" id="966"/>
    <lineage>
        <taxon>Bacteria</taxon>
        <taxon>Pseudomonadati</taxon>
        <taxon>Pseudomonadota</taxon>
        <taxon>Gammaproteobacteria</taxon>
        <taxon>Oceanospirillales</taxon>
        <taxon>Oceanospirillaceae</taxon>
        <taxon>Oceanospirillum</taxon>
    </lineage>
</organism>
<keyword evidence="2" id="KW-1185">Reference proteome</keyword>
<dbReference type="STRING" id="966.BTA35_0208165"/>
<dbReference type="EMBL" id="MTSD02000003">
    <property type="protein sequence ID" value="OOV86985.1"/>
    <property type="molecule type" value="Genomic_DNA"/>
</dbReference>
<accession>A0A1T1HAY5</accession>
<protein>
    <submittedName>
        <fullName evidence="1">Uncharacterized protein</fullName>
    </submittedName>
</protein>
<sequence>MLSLRRQMNARRPGHFVLFDASKHLTGQERSRLENQGIQTTYDSIRVLPDQTLAIKNGRVVVLFADEGVVQKAEGKPASKRKKEHFHVAGCSVLQARHREPLVATTCLSSPFPVPGNEHKRRSLTVCPECLALLSYRGFSLTRNRRIRYSEGLLRGFQLQDFFRIYTLYPVRIEGHL</sequence>
<comment type="caution">
    <text evidence="1">The sequence shown here is derived from an EMBL/GenBank/DDBJ whole genome shotgun (WGS) entry which is preliminary data.</text>
</comment>
<dbReference type="AlphaFoldDB" id="A0A1T1HAY5"/>
<evidence type="ECO:0000313" key="2">
    <source>
        <dbReference type="Proteomes" id="UP000190064"/>
    </source>
</evidence>
<name>A0A1T1HAY5_OCELI</name>
<evidence type="ECO:0000313" key="1">
    <source>
        <dbReference type="EMBL" id="OOV86985.1"/>
    </source>
</evidence>
<reference evidence="1" key="1">
    <citation type="submission" date="2017-02" db="EMBL/GenBank/DDBJ databases">
        <title>Draft Genome Sequence of the Salt Water Bacterium Oceanospirillum linum ATCC 11336.</title>
        <authorList>
            <person name="Trachtenberg A.M."/>
            <person name="Carney J.G."/>
            <person name="Linnane J.D."/>
            <person name="Rheaume B.A."/>
            <person name="Pitts N.L."/>
            <person name="Mykles D.L."/>
            <person name="Maclea K.S."/>
        </authorList>
    </citation>
    <scope>NUCLEOTIDE SEQUENCE [LARGE SCALE GENOMIC DNA]</scope>
    <source>
        <strain evidence="1">ATCC 11336</strain>
    </source>
</reference>
<gene>
    <name evidence="1" type="ORF">BTA35_0208165</name>
</gene>